<feature type="domain" description="Phosphoacetylglucosamine mutase AMG1" evidence="17">
    <location>
        <begin position="340"/>
        <end position="479"/>
    </location>
</feature>
<evidence type="ECO:0000256" key="2">
    <source>
        <dbReference type="ARBA" id="ARBA00004865"/>
    </source>
</evidence>
<dbReference type="PANTHER" id="PTHR45955">
    <property type="entry name" value="PHOSPHOACETYLGLUCOSAMINE MUTASE"/>
    <property type="match status" value="1"/>
</dbReference>
<proteinExistence type="inferred from homology"/>
<keyword evidence="20" id="KW-1185">Reference proteome</keyword>
<evidence type="ECO:0000256" key="6">
    <source>
        <dbReference type="ARBA" id="ARBA00022723"/>
    </source>
</evidence>
<evidence type="ECO:0000313" key="19">
    <source>
        <dbReference type="EMBL" id="PIC34044.1"/>
    </source>
</evidence>
<dbReference type="AlphaFoldDB" id="A0A2G5U3C0"/>
<dbReference type="SUPFAM" id="SSF55957">
    <property type="entry name" value="Phosphoglucomutase, C-terminal domain"/>
    <property type="match status" value="1"/>
</dbReference>
<dbReference type="InterPro" id="IPR005844">
    <property type="entry name" value="A-D-PHexomutase_a/b/a-I"/>
</dbReference>
<reference evidence="20" key="1">
    <citation type="submission" date="2017-10" db="EMBL/GenBank/DDBJ databases">
        <title>Rapid genome shrinkage in a self-fertile nematode reveals novel sperm competition proteins.</title>
        <authorList>
            <person name="Yin D."/>
            <person name="Schwarz E.M."/>
            <person name="Thomas C.G."/>
            <person name="Felde R.L."/>
            <person name="Korf I.F."/>
            <person name="Cutter A.D."/>
            <person name="Schartner C.M."/>
            <person name="Ralston E.J."/>
            <person name="Meyer B.J."/>
            <person name="Haag E.S."/>
        </authorList>
    </citation>
    <scope>NUCLEOTIDE SEQUENCE [LARGE SCALE GENOMIC DNA]</scope>
    <source>
        <strain evidence="20">JU1422</strain>
    </source>
</reference>
<feature type="binding site" description="via phosphate group" evidence="14">
    <location>
        <position position="95"/>
    </location>
    <ligand>
        <name>Mg(2+)</name>
        <dbReference type="ChEBI" id="CHEBI:18420"/>
    </ligand>
</feature>
<dbReference type="EMBL" id="PDUG01000004">
    <property type="protein sequence ID" value="PIC34044.1"/>
    <property type="molecule type" value="Genomic_DNA"/>
</dbReference>
<dbReference type="Pfam" id="PF02878">
    <property type="entry name" value="PGM_PMM_I"/>
    <property type="match status" value="2"/>
</dbReference>
<dbReference type="SUPFAM" id="SSF53738">
    <property type="entry name" value="Phosphoglucomutase, first 3 domains"/>
    <property type="match status" value="3"/>
</dbReference>
<sequence>MAEADFLGQLQVRTMANLDFPPQYTRAGNTTHNNEVHSIPQDEQFAYGTEMEEKLAPGFRFRAEKLPFIVYRCAYLASLLARHLDAAIGVMITASHNPAQDNGVKLVNFNGDRITRRWEIYADQVINASDADLPKVIRDLEKNFQRSSQSKIASGLIDNAKVVCGIDTRVSGPHLMEAARAGAALFNVKFVDIGVVSTPMLHYIVKSFNEPEFAEATHQGYYQAISDAFRKLYTLTPEPKGSRYQPELIVDCANGVGAPRFRELLELIPKEMLRVEFRNENGELNHGCGADFVKIRQNIPAGFDSEAKEPKCASFDGDADRILYFRAKKGYLYGKAELFDGDRIAVLFAKYLKEQLDIYTASKPRNSLKMGIVQTAYANGSSTRFIREHLKIEPIIAPTGVKRLQRNAAAFDIGVYFETNGHGTIVFSKHFDSVVRRNTDSLPTHLQRLHLFSRVINETVGDAFADLLATEIVLRHFGWSMDDWMQKLYEDTPSISFQASVGDLSIFKTTNAEQTLEEPDGLQKRIDEEVAKYKNARAFARPSGTENIVRVYAEADTLENAHRLGETVTQAVEQADSRHRYLKRFMRFQL</sequence>
<evidence type="ECO:0000313" key="20">
    <source>
        <dbReference type="Proteomes" id="UP000230233"/>
    </source>
</evidence>
<dbReference type="GO" id="GO:0000287">
    <property type="term" value="F:magnesium ion binding"/>
    <property type="evidence" value="ECO:0007669"/>
    <property type="project" value="InterPro"/>
</dbReference>
<dbReference type="Gene3D" id="3.40.120.10">
    <property type="entry name" value="Alpha-D-Glucose-1,6-Bisphosphate, subunit A, domain 3"/>
    <property type="match status" value="3"/>
</dbReference>
<dbReference type="EC" id="5.4.2.3" evidence="4 11"/>
<evidence type="ECO:0000259" key="18">
    <source>
        <dbReference type="Pfam" id="PF21405"/>
    </source>
</evidence>
<dbReference type="PIRSF" id="PIRSF016408">
    <property type="entry name" value="PAGM"/>
    <property type="match status" value="1"/>
</dbReference>
<dbReference type="GO" id="GO:0005975">
    <property type="term" value="P:carbohydrate metabolic process"/>
    <property type="evidence" value="ECO:0007669"/>
    <property type="project" value="InterPro"/>
</dbReference>
<feature type="binding site" evidence="13">
    <location>
        <begin position="418"/>
        <end position="420"/>
    </location>
    <ligand>
        <name>substrate</name>
    </ligand>
</feature>
<feature type="binding site" evidence="14">
    <location>
        <position position="320"/>
    </location>
    <ligand>
        <name>Mg(2+)</name>
        <dbReference type="ChEBI" id="CHEBI:18420"/>
    </ligand>
</feature>
<dbReference type="PROSITE" id="PS00710">
    <property type="entry name" value="PGM_PMM"/>
    <property type="match status" value="1"/>
</dbReference>
<dbReference type="CDD" id="cd03086">
    <property type="entry name" value="PGM3"/>
    <property type="match status" value="1"/>
</dbReference>
<dbReference type="GO" id="GO:0006048">
    <property type="term" value="P:UDP-N-acetylglucosamine biosynthetic process"/>
    <property type="evidence" value="ECO:0007669"/>
    <property type="project" value="UniProtKB-UniRule"/>
</dbReference>
<keyword evidence="5" id="KW-0597">Phosphoprotein</keyword>
<dbReference type="FunFam" id="3.40.120.10:FF:000013">
    <property type="entry name" value="Phosphoacetylglucosamine mutase"/>
    <property type="match status" value="1"/>
</dbReference>
<feature type="active site" description="Phosphoserine intermediate" evidence="12">
    <location>
        <position position="95"/>
    </location>
</feature>
<dbReference type="InterPro" id="IPR016055">
    <property type="entry name" value="A-D-PHexomutase_a/b/a-I/II/III"/>
</dbReference>
<evidence type="ECO:0000256" key="13">
    <source>
        <dbReference type="PIRSR" id="PIRSR016408-2"/>
    </source>
</evidence>
<comment type="pathway">
    <text evidence="2 11">Nucleotide-sugar biosynthesis; UDP-N-acetyl-alpha-D-glucosamine biosynthesis; N-acetyl-alpha-D-glucosamine 1-phosphate from alpha-D-glucosamine 6-phosphate (route I): step 2/2.</text>
</comment>
<dbReference type="Pfam" id="PF21405">
    <property type="entry name" value="AMG1_II"/>
    <property type="match status" value="1"/>
</dbReference>
<feature type="binding site" evidence="13">
    <location>
        <begin position="541"/>
        <end position="545"/>
    </location>
    <ligand>
        <name>substrate</name>
    </ligand>
</feature>
<evidence type="ECO:0000256" key="8">
    <source>
        <dbReference type="ARBA" id="ARBA00023235"/>
    </source>
</evidence>
<feature type="binding site" evidence="13">
    <location>
        <position position="550"/>
    </location>
    <ligand>
        <name>substrate</name>
    </ligand>
</feature>
<comment type="catalytic activity">
    <reaction evidence="1 11">
        <text>N-acetyl-alpha-D-glucosamine 1-phosphate = N-acetyl-D-glucosamine 6-phosphate</text>
        <dbReference type="Rhea" id="RHEA:23804"/>
        <dbReference type="ChEBI" id="CHEBI:57513"/>
        <dbReference type="ChEBI" id="CHEBI:57776"/>
        <dbReference type="EC" id="5.4.2.3"/>
    </reaction>
</comment>
<comment type="caution">
    <text evidence="19">The sequence shown here is derived from an EMBL/GenBank/DDBJ whole genome shotgun (WGS) entry which is preliminary data.</text>
</comment>
<evidence type="ECO:0000259" key="17">
    <source>
        <dbReference type="Pfam" id="PF21404"/>
    </source>
</evidence>
<feature type="domain" description="Phosphoacetylglucosamine mutase AMG1" evidence="18">
    <location>
        <begin position="216"/>
        <end position="322"/>
    </location>
</feature>
<dbReference type="OrthoDB" id="1928at2759"/>
<dbReference type="GO" id="GO:0004610">
    <property type="term" value="F:phosphoacetylglucosamine mutase activity"/>
    <property type="evidence" value="ECO:0007669"/>
    <property type="project" value="UniProtKB-UniRule"/>
</dbReference>
<feature type="domain" description="Alpha-D-phosphohexomutase alpha/beta/alpha" evidence="16">
    <location>
        <begin position="146"/>
        <end position="209"/>
    </location>
</feature>
<comment type="similarity">
    <text evidence="3 11">Belongs to the phosphohexose mutase family.</text>
</comment>
<feature type="binding site" evidence="14">
    <location>
        <position position="318"/>
    </location>
    <ligand>
        <name>Mg(2+)</name>
        <dbReference type="ChEBI" id="CHEBI:18420"/>
    </ligand>
</feature>
<organism evidence="19 20">
    <name type="scientific">Caenorhabditis nigoni</name>
    <dbReference type="NCBI Taxonomy" id="1611254"/>
    <lineage>
        <taxon>Eukaryota</taxon>
        <taxon>Metazoa</taxon>
        <taxon>Ecdysozoa</taxon>
        <taxon>Nematoda</taxon>
        <taxon>Chromadorea</taxon>
        <taxon>Rhabditida</taxon>
        <taxon>Rhabditina</taxon>
        <taxon>Rhabditomorpha</taxon>
        <taxon>Rhabditoidea</taxon>
        <taxon>Rhabditidae</taxon>
        <taxon>Peloderinae</taxon>
        <taxon>Caenorhabditis</taxon>
    </lineage>
</organism>
<evidence type="ECO:0000256" key="3">
    <source>
        <dbReference type="ARBA" id="ARBA00010231"/>
    </source>
</evidence>
<keyword evidence="6 11" id="KW-0479">Metal-binding</keyword>
<accession>A0A2G5U3C0</accession>
<evidence type="ECO:0000256" key="7">
    <source>
        <dbReference type="ARBA" id="ARBA00022842"/>
    </source>
</evidence>
<evidence type="ECO:0000256" key="1">
    <source>
        <dbReference type="ARBA" id="ARBA00000558"/>
    </source>
</evidence>
<dbReference type="Pfam" id="PF00408">
    <property type="entry name" value="PGM_PMM_IV"/>
    <property type="match status" value="1"/>
</dbReference>
<comment type="cofactor">
    <cofactor evidence="11 14">
        <name>Mg(2+)</name>
        <dbReference type="ChEBI" id="CHEBI:18420"/>
    </cofactor>
    <text evidence="11 14">Binds 1 Mg(2+) ion per subunit.</text>
</comment>
<protein>
    <recommendedName>
        <fullName evidence="4 11">Phosphoacetylglucosamine mutase</fullName>
        <shortName evidence="11">PAGM</shortName>
        <ecNumber evidence="4 11">5.4.2.3</ecNumber>
    </recommendedName>
    <alternativeName>
        <fullName evidence="10 11">Acetylglucosamine phosphomutase</fullName>
    </alternativeName>
    <alternativeName>
        <fullName evidence="9 11">N-acetylglucosamine-phosphate mutase</fullName>
    </alternativeName>
</protein>
<dbReference type="InterPro" id="IPR016066">
    <property type="entry name" value="A-D-PHexomutase_CS"/>
</dbReference>
<dbReference type="InterPro" id="IPR005843">
    <property type="entry name" value="A-D-PHexomutase_C"/>
</dbReference>
<evidence type="ECO:0000259" key="15">
    <source>
        <dbReference type="Pfam" id="PF00408"/>
    </source>
</evidence>
<dbReference type="InterPro" id="IPR016657">
    <property type="entry name" value="PAGM"/>
</dbReference>
<dbReference type="UniPathway" id="UPA00113">
    <property type="reaction ID" value="UER00530"/>
</dbReference>
<feature type="domain" description="Alpha-D-phosphohexomutase C-terminal" evidence="15">
    <location>
        <begin position="510"/>
        <end position="568"/>
    </location>
</feature>
<dbReference type="InterPro" id="IPR049022">
    <property type="entry name" value="AMG1_III"/>
</dbReference>
<dbReference type="Gene3D" id="3.30.310.50">
    <property type="entry name" value="Alpha-D-phosphohexomutase, C-terminal domain"/>
    <property type="match status" value="1"/>
</dbReference>
<evidence type="ECO:0000256" key="11">
    <source>
        <dbReference type="PIRNR" id="PIRNR016408"/>
    </source>
</evidence>
<keyword evidence="7 11" id="KW-0460">Magnesium</keyword>
<evidence type="ECO:0000259" key="16">
    <source>
        <dbReference type="Pfam" id="PF02878"/>
    </source>
</evidence>
<comment type="function">
    <text evidence="11">Catalyzes the conversion of GlcNAc-6-P into GlcNAc-1-P during the synthesis of uridine diphosphate/UDP-GlcNAc, a sugar nucleotide critical to multiple glycosylation pathways including protein N- and O-glycosylation.</text>
</comment>
<evidence type="ECO:0000256" key="9">
    <source>
        <dbReference type="ARBA" id="ARBA00031926"/>
    </source>
</evidence>
<dbReference type="FunFam" id="3.30.310.50:FF:000003">
    <property type="entry name" value="Phosphoacetylglucosamine mutase"/>
    <property type="match status" value="1"/>
</dbReference>
<evidence type="ECO:0000256" key="14">
    <source>
        <dbReference type="PIRSR" id="PIRSR016408-3"/>
    </source>
</evidence>
<dbReference type="Proteomes" id="UP000230233">
    <property type="component" value="Chromosome IV"/>
</dbReference>
<keyword evidence="8 11" id="KW-0413">Isomerase</keyword>
<dbReference type="InterPro" id="IPR036900">
    <property type="entry name" value="A-D-PHexomutase_C_sf"/>
</dbReference>
<dbReference type="InterPro" id="IPR049023">
    <property type="entry name" value="AMG1_II"/>
</dbReference>
<evidence type="ECO:0000256" key="12">
    <source>
        <dbReference type="PIRSR" id="PIRSR016408-1"/>
    </source>
</evidence>
<dbReference type="Pfam" id="PF21404">
    <property type="entry name" value="AMG1_III"/>
    <property type="match status" value="1"/>
</dbReference>
<feature type="binding site" evidence="14">
    <location>
        <position position="316"/>
    </location>
    <ligand>
        <name>Mg(2+)</name>
        <dbReference type="ChEBI" id="CHEBI:18420"/>
    </ligand>
</feature>
<dbReference type="STRING" id="1611254.A0A2G5U3C0"/>
<evidence type="ECO:0000256" key="10">
    <source>
        <dbReference type="ARBA" id="ARBA00032065"/>
    </source>
</evidence>
<evidence type="ECO:0000256" key="5">
    <source>
        <dbReference type="ARBA" id="ARBA00022553"/>
    </source>
</evidence>
<name>A0A2G5U3C0_9PELO</name>
<dbReference type="PANTHER" id="PTHR45955:SF1">
    <property type="entry name" value="PHOSPHOACETYLGLUCOSAMINE MUTASE"/>
    <property type="match status" value="1"/>
</dbReference>
<feature type="domain" description="Alpha-D-phosphohexomutase alpha/beta/alpha" evidence="16">
    <location>
        <begin position="77"/>
        <end position="116"/>
    </location>
</feature>
<gene>
    <name evidence="19" type="primary">Cnig_chr_IV.g13814</name>
    <name evidence="19" type="ORF">B9Z55_013814</name>
</gene>
<evidence type="ECO:0000256" key="4">
    <source>
        <dbReference type="ARBA" id="ARBA00012731"/>
    </source>
</evidence>